<protein>
    <submittedName>
        <fullName evidence="2">10183_t:CDS:1</fullName>
    </submittedName>
</protein>
<dbReference type="EMBL" id="CAJVQB010002441">
    <property type="protein sequence ID" value="CAG8574754.1"/>
    <property type="molecule type" value="Genomic_DNA"/>
</dbReference>
<accession>A0ABN7UGF2</accession>
<evidence type="ECO:0000313" key="2">
    <source>
        <dbReference type="EMBL" id="CAG8574754.1"/>
    </source>
</evidence>
<feature type="region of interest" description="Disordered" evidence="1">
    <location>
        <begin position="47"/>
        <end position="68"/>
    </location>
</feature>
<evidence type="ECO:0000256" key="1">
    <source>
        <dbReference type="SAM" id="MobiDB-lite"/>
    </source>
</evidence>
<feature type="compositionally biased region" description="Low complexity" evidence="1">
    <location>
        <begin position="168"/>
        <end position="183"/>
    </location>
</feature>
<proteinExistence type="predicted"/>
<gene>
    <name evidence="2" type="ORF">GMARGA_LOCUS5659</name>
</gene>
<dbReference type="Proteomes" id="UP000789901">
    <property type="component" value="Unassembled WGS sequence"/>
</dbReference>
<comment type="caution">
    <text evidence="2">The sequence shown here is derived from an EMBL/GenBank/DDBJ whole genome shotgun (WGS) entry which is preliminary data.</text>
</comment>
<reference evidence="2 3" key="1">
    <citation type="submission" date="2021-06" db="EMBL/GenBank/DDBJ databases">
        <authorList>
            <person name="Kallberg Y."/>
            <person name="Tangrot J."/>
            <person name="Rosling A."/>
        </authorList>
    </citation>
    <scope>NUCLEOTIDE SEQUENCE [LARGE SCALE GENOMIC DNA]</scope>
    <source>
        <strain evidence="2 3">120-4 pot B 10/14</strain>
    </source>
</reference>
<feature type="compositionally biased region" description="Basic and acidic residues" evidence="1">
    <location>
        <begin position="113"/>
        <end position="125"/>
    </location>
</feature>
<sequence>MTLIITEPSTTADLLNLVKIKHIQNHFSKVQALQTVLTLQKNQIRCSSSDVHASKDKNGSKFGASSKSFEGDVHSQGFTAQAIAKDNHGNHFDASKSSSEKDGKIKASLSDAHASKDKNGSKFDANKKSFEADGYVQNSLSKVNAGDSHGNYFDASKSSNEKNAHGQSSSSGVSASKGKSGSKFDANNSSSEFGGFSQVSKVELAPKKRIKGKGGSKSNAVKNSYELVGHSQNTKSNVNAKDNHEIILIQVNAPMNKVYMVKALQAVQALIKVKNISALLKKVLGAKSFKLRSQ</sequence>
<feature type="compositionally biased region" description="Basic and acidic residues" evidence="1">
    <location>
        <begin position="88"/>
        <end position="105"/>
    </location>
</feature>
<name>A0ABN7UGF2_GIGMA</name>
<keyword evidence="3" id="KW-1185">Reference proteome</keyword>
<feature type="region of interest" description="Disordered" evidence="1">
    <location>
        <begin position="141"/>
        <end position="189"/>
    </location>
</feature>
<evidence type="ECO:0000313" key="3">
    <source>
        <dbReference type="Proteomes" id="UP000789901"/>
    </source>
</evidence>
<feature type="region of interest" description="Disordered" evidence="1">
    <location>
        <begin position="88"/>
        <end position="125"/>
    </location>
</feature>
<organism evidence="2 3">
    <name type="scientific">Gigaspora margarita</name>
    <dbReference type="NCBI Taxonomy" id="4874"/>
    <lineage>
        <taxon>Eukaryota</taxon>
        <taxon>Fungi</taxon>
        <taxon>Fungi incertae sedis</taxon>
        <taxon>Mucoromycota</taxon>
        <taxon>Glomeromycotina</taxon>
        <taxon>Glomeromycetes</taxon>
        <taxon>Diversisporales</taxon>
        <taxon>Gigasporaceae</taxon>
        <taxon>Gigaspora</taxon>
    </lineage>
</organism>